<keyword evidence="4" id="KW-0902">Two-component regulatory system</keyword>
<keyword evidence="3 8" id="KW-0597">Phosphoprotein</keyword>
<keyword evidence="12" id="KW-1185">Reference proteome</keyword>
<dbReference type="AlphaFoldDB" id="A0A246IV29"/>
<dbReference type="InterPro" id="IPR039420">
    <property type="entry name" value="WalR-like"/>
</dbReference>
<evidence type="ECO:0000256" key="4">
    <source>
        <dbReference type="ARBA" id="ARBA00023012"/>
    </source>
</evidence>
<reference evidence="11 12" key="1">
    <citation type="journal article" date="2008" name="Int. J. Syst. Evol. Microbiol.">
        <title>Description of Roseateles aquatilis sp. nov. and Roseateles terrae sp. nov., in the class Betaproteobacteria, and emended description of the genus Roseateles.</title>
        <authorList>
            <person name="Gomila M."/>
            <person name="Bowien B."/>
            <person name="Falsen E."/>
            <person name="Moore E.R."/>
            <person name="Lalucat J."/>
        </authorList>
    </citation>
    <scope>NUCLEOTIDE SEQUENCE [LARGE SCALE GENOMIC DNA]</scope>
    <source>
        <strain evidence="11 12">CCUG 48205</strain>
    </source>
</reference>
<evidence type="ECO:0000256" key="6">
    <source>
        <dbReference type="ARBA" id="ARBA00023125"/>
    </source>
</evidence>
<dbReference type="PROSITE" id="PS50110">
    <property type="entry name" value="RESPONSE_REGULATORY"/>
    <property type="match status" value="1"/>
</dbReference>
<dbReference type="RefSeq" id="WP_088387816.1">
    <property type="nucleotide sequence ID" value="NZ_NIOF01000018.1"/>
</dbReference>
<evidence type="ECO:0000256" key="1">
    <source>
        <dbReference type="ARBA" id="ARBA00000085"/>
    </source>
</evidence>
<evidence type="ECO:0000256" key="8">
    <source>
        <dbReference type="PROSITE-ProRule" id="PRU00169"/>
    </source>
</evidence>
<dbReference type="CDD" id="cd17574">
    <property type="entry name" value="REC_OmpR"/>
    <property type="match status" value="1"/>
</dbReference>
<evidence type="ECO:0000313" key="12">
    <source>
        <dbReference type="Proteomes" id="UP000197468"/>
    </source>
</evidence>
<dbReference type="InterPro" id="IPR003661">
    <property type="entry name" value="HisK_dim/P_dom"/>
</dbReference>
<accession>A0A246IV29</accession>
<dbReference type="GO" id="GO:0000156">
    <property type="term" value="F:phosphorelay response regulator activity"/>
    <property type="evidence" value="ECO:0007669"/>
    <property type="project" value="TreeGrafter"/>
</dbReference>
<evidence type="ECO:0000256" key="9">
    <source>
        <dbReference type="SAM" id="Coils"/>
    </source>
</evidence>
<dbReference type="SUPFAM" id="SSF52172">
    <property type="entry name" value="CheY-like"/>
    <property type="match status" value="1"/>
</dbReference>
<protein>
    <recommendedName>
        <fullName evidence="2">histidine kinase</fullName>
        <ecNumber evidence="2">2.7.13.3</ecNumber>
    </recommendedName>
</protein>
<keyword evidence="6" id="KW-0238">DNA-binding</keyword>
<keyword evidence="5" id="KW-0805">Transcription regulation</keyword>
<dbReference type="Gene3D" id="1.10.287.130">
    <property type="match status" value="1"/>
</dbReference>
<dbReference type="SMART" id="SM00388">
    <property type="entry name" value="HisKA"/>
    <property type="match status" value="1"/>
</dbReference>
<sequence length="221" mass="24256">MHPSSALVDRSRHTILVVDDDEASRYATAKHLRHAGFQTREAATGEEAIALVDAAHAVVLDVHLPGMSGLDVCERLRSLDGHLDLPILQCSGIFTRDADKVAGLRSGADAYLTKPVDEQLLIANLDALLRNRERLRRLADQLDDTRRQEDKARDLFLAVLGHDLRGPLDAILMSATLMVRTEESSPTALRIASRILSSGDRMKQMLEDTTTPACAWAAACR</sequence>
<dbReference type="PANTHER" id="PTHR48111:SF1">
    <property type="entry name" value="TWO-COMPONENT RESPONSE REGULATOR ORR33"/>
    <property type="match status" value="1"/>
</dbReference>
<dbReference type="GO" id="GO:0005829">
    <property type="term" value="C:cytosol"/>
    <property type="evidence" value="ECO:0007669"/>
    <property type="project" value="TreeGrafter"/>
</dbReference>
<dbReference type="SUPFAM" id="SSF47384">
    <property type="entry name" value="Homodimeric domain of signal transducing histidine kinase"/>
    <property type="match status" value="1"/>
</dbReference>
<proteinExistence type="predicted"/>
<dbReference type="OrthoDB" id="9802426at2"/>
<gene>
    <name evidence="11" type="ORF">CDN99_24640</name>
</gene>
<feature type="domain" description="Response regulatory" evidence="10">
    <location>
        <begin position="14"/>
        <end position="129"/>
    </location>
</feature>
<evidence type="ECO:0000256" key="2">
    <source>
        <dbReference type="ARBA" id="ARBA00012438"/>
    </source>
</evidence>
<comment type="catalytic activity">
    <reaction evidence="1">
        <text>ATP + protein L-histidine = ADP + protein N-phospho-L-histidine.</text>
        <dbReference type="EC" id="2.7.13.3"/>
    </reaction>
</comment>
<name>A0A246IV29_9BURK</name>
<feature type="coiled-coil region" evidence="9">
    <location>
        <begin position="125"/>
        <end position="155"/>
    </location>
</feature>
<evidence type="ECO:0000313" key="11">
    <source>
        <dbReference type="EMBL" id="OWQ84078.1"/>
    </source>
</evidence>
<dbReference type="InterPro" id="IPR036097">
    <property type="entry name" value="HisK_dim/P_sf"/>
</dbReference>
<feature type="modified residue" description="4-aspartylphosphate" evidence="8">
    <location>
        <position position="61"/>
    </location>
</feature>
<dbReference type="EMBL" id="NIOF01000018">
    <property type="protein sequence ID" value="OWQ84078.1"/>
    <property type="molecule type" value="Genomic_DNA"/>
</dbReference>
<organism evidence="11 12">
    <name type="scientific">Roseateles aquatilis</name>
    <dbReference type="NCBI Taxonomy" id="431061"/>
    <lineage>
        <taxon>Bacteria</taxon>
        <taxon>Pseudomonadati</taxon>
        <taxon>Pseudomonadota</taxon>
        <taxon>Betaproteobacteria</taxon>
        <taxon>Burkholderiales</taxon>
        <taxon>Sphaerotilaceae</taxon>
        <taxon>Roseateles</taxon>
    </lineage>
</organism>
<dbReference type="Pfam" id="PF00512">
    <property type="entry name" value="HisKA"/>
    <property type="match status" value="1"/>
</dbReference>
<dbReference type="GO" id="GO:0000976">
    <property type="term" value="F:transcription cis-regulatory region binding"/>
    <property type="evidence" value="ECO:0007669"/>
    <property type="project" value="TreeGrafter"/>
</dbReference>
<evidence type="ECO:0000256" key="5">
    <source>
        <dbReference type="ARBA" id="ARBA00023015"/>
    </source>
</evidence>
<keyword evidence="7" id="KW-0804">Transcription</keyword>
<evidence type="ECO:0000259" key="10">
    <source>
        <dbReference type="PROSITE" id="PS50110"/>
    </source>
</evidence>
<dbReference type="SMART" id="SM00448">
    <property type="entry name" value="REC"/>
    <property type="match status" value="1"/>
</dbReference>
<dbReference type="GO" id="GO:0000155">
    <property type="term" value="F:phosphorelay sensor kinase activity"/>
    <property type="evidence" value="ECO:0007669"/>
    <property type="project" value="InterPro"/>
</dbReference>
<dbReference type="EC" id="2.7.13.3" evidence="2"/>
<evidence type="ECO:0000256" key="3">
    <source>
        <dbReference type="ARBA" id="ARBA00022553"/>
    </source>
</evidence>
<keyword evidence="9" id="KW-0175">Coiled coil</keyword>
<dbReference type="Proteomes" id="UP000197468">
    <property type="component" value="Unassembled WGS sequence"/>
</dbReference>
<dbReference type="Gene3D" id="3.40.50.2300">
    <property type="match status" value="1"/>
</dbReference>
<dbReference type="InterPro" id="IPR001789">
    <property type="entry name" value="Sig_transdc_resp-reg_receiver"/>
</dbReference>
<dbReference type="PANTHER" id="PTHR48111">
    <property type="entry name" value="REGULATOR OF RPOS"/>
    <property type="match status" value="1"/>
</dbReference>
<dbReference type="GO" id="GO:0032993">
    <property type="term" value="C:protein-DNA complex"/>
    <property type="evidence" value="ECO:0007669"/>
    <property type="project" value="TreeGrafter"/>
</dbReference>
<dbReference type="GO" id="GO:0006355">
    <property type="term" value="P:regulation of DNA-templated transcription"/>
    <property type="evidence" value="ECO:0007669"/>
    <property type="project" value="TreeGrafter"/>
</dbReference>
<dbReference type="Pfam" id="PF00072">
    <property type="entry name" value="Response_reg"/>
    <property type="match status" value="1"/>
</dbReference>
<dbReference type="CDD" id="cd00082">
    <property type="entry name" value="HisKA"/>
    <property type="match status" value="1"/>
</dbReference>
<comment type="caution">
    <text evidence="11">The sequence shown here is derived from an EMBL/GenBank/DDBJ whole genome shotgun (WGS) entry which is preliminary data.</text>
</comment>
<dbReference type="InterPro" id="IPR011006">
    <property type="entry name" value="CheY-like_superfamily"/>
</dbReference>
<evidence type="ECO:0000256" key="7">
    <source>
        <dbReference type="ARBA" id="ARBA00023163"/>
    </source>
</evidence>